<dbReference type="EMBL" id="KK583300">
    <property type="protein sequence ID" value="KDO20887.1"/>
    <property type="molecule type" value="Genomic_DNA"/>
</dbReference>
<dbReference type="AlphaFoldDB" id="A0A067C248"/>
<dbReference type="VEuPathDB" id="FungiDB:SPRG_21380"/>
<evidence type="ECO:0000313" key="1">
    <source>
        <dbReference type="EMBL" id="KDO20887.1"/>
    </source>
</evidence>
<proteinExistence type="predicted"/>
<protein>
    <submittedName>
        <fullName evidence="1">Uncharacterized protein</fullName>
    </submittedName>
</protein>
<dbReference type="KEGG" id="spar:SPRG_21380"/>
<evidence type="ECO:0000313" key="2">
    <source>
        <dbReference type="Proteomes" id="UP000030745"/>
    </source>
</evidence>
<accession>A0A067C248</accession>
<keyword evidence="2" id="KW-1185">Reference proteome</keyword>
<dbReference type="RefSeq" id="XP_012208413.1">
    <property type="nucleotide sequence ID" value="XM_012353023.1"/>
</dbReference>
<reference evidence="1 2" key="1">
    <citation type="journal article" date="2013" name="PLoS Genet.">
        <title>Distinctive expansion of potential virulence genes in the genome of the oomycete fish pathogen Saprolegnia parasitica.</title>
        <authorList>
            <person name="Jiang R.H."/>
            <person name="de Bruijn I."/>
            <person name="Haas B.J."/>
            <person name="Belmonte R."/>
            <person name="Lobach L."/>
            <person name="Christie J."/>
            <person name="van den Ackerveken G."/>
            <person name="Bottin A."/>
            <person name="Bulone V."/>
            <person name="Diaz-Moreno S.M."/>
            <person name="Dumas B."/>
            <person name="Fan L."/>
            <person name="Gaulin E."/>
            <person name="Govers F."/>
            <person name="Grenville-Briggs L.J."/>
            <person name="Horner N.R."/>
            <person name="Levin J.Z."/>
            <person name="Mammella M."/>
            <person name="Meijer H.J."/>
            <person name="Morris P."/>
            <person name="Nusbaum C."/>
            <person name="Oome S."/>
            <person name="Phillips A.J."/>
            <person name="van Rooyen D."/>
            <person name="Rzeszutek E."/>
            <person name="Saraiva M."/>
            <person name="Secombes C.J."/>
            <person name="Seidl M.F."/>
            <person name="Snel B."/>
            <person name="Stassen J.H."/>
            <person name="Sykes S."/>
            <person name="Tripathy S."/>
            <person name="van den Berg H."/>
            <person name="Vega-Arreguin J.C."/>
            <person name="Wawra S."/>
            <person name="Young S.K."/>
            <person name="Zeng Q."/>
            <person name="Dieguez-Uribeondo J."/>
            <person name="Russ C."/>
            <person name="Tyler B.M."/>
            <person name="van West P."/>
        </authorList>
    </citation>
    <scope>NUCLEOTIDE SEQUENCE [LARGE SCALE GENOMIC DNA]</scope>
    <source>
        <strain evidence="1 2">CBS 223.65</strain>
    </source>
</reference>
<gene>
    <name evidence="1" type="ORF">SPRG_21380</name>
</gene>
<dbReference type="Proteomes" id="UP000030745">
    <property type="component" value="Unassembled WGS sequence"/>
</dbReference>
<organism evidence="1 2">
    <name type="scientific">Saprolegnia parasitica (strain CBS 223.65)</name>
    <dbReference type="NCBI Taxonomy" id="695850"/>
    <lineage>
        <taxon>Eukaryota</taxon>
        <taxon>Sar</taxon>
        <taxon>Stramenopiles</taxon>
        <taxon>Oomycota</taxon>
        <taxon>Saprolegniomycetes</taxon>
        <taxon>Saprolegniales</taxon>
        <taxon>Saprolegniaceae</taxon>
        <taxon>Saprolegnia</taxon>
    </lineage>
</organism>
<sequence length="70" mass="7917">MAAAVGTTQSLRSRRCTSGEWRVRTASKSCLPTSSLFSTEPWLCWDGWRGVDDGRCKHVDTRAIWRKEDG</sequence>
<name>A0A067C248_SAPPC</name>
<dbReference type="GeneID" id="24142137"/>